<dbReference type="OrthoDB" id="345476at2759"/>
<gene>
    <name evidence="3" type="ORF">BN1204_034800</name>
    <name evidence="2" type="ORF">NCLIV_034800</name>
</gene>
<dbReference type="OMA" id="LMGGTFY"/>
<evidence type="ECO:0000256" key="1">
    <source>
        <dbReference type="SAM" id="MobiDB-lite"/>
    </source>
</evidence>
<dbReference type="InParanoid" id="F0VIY8"/>
<feature type="region of interest" description="Disordered" evidence="1">
    <location>
        <begin position="247"/>
        <end position="333"/>
    </location>
</feature>
<name>F0VIY8_NEOCL</name>
<evidence type="ECO:0000313" key="3">
    <source>
        <dbReference type="EMBL" id="CEL67689.1"/>
    </source>
</evidence>
<accession>F0VIY8</accession>
<protein>
    <submittedName>
        <fullName evidence="2">Uncharacterized protein</fullName>
    </submittedName>
</protein>
<dbReference type="GeneID" id="13443189"/>
<dbReference type="RefSeq" id="XP_003883731.1">
    <property type="nucleotide sequence ID" value="XM_003883682.1"/>
</dbReference>
<dbReference type="Proteomes" id="UP000007494">
    <property type="component" value="Chromosome VIII"/>
</dbReference>
<dbReference type="VEuPathDB" id="ToxoDB:NCLIV_034800"/>
<reference evidence="4" key="3">
    <citation type="journal article" date="2012" name="PLoS Pathog.">
        <title>Comparative genomics of the apicomplexan parasites Toxoplasma gondii and Neospora caninum: Coccidia differing in host range and transmission strategy.</title>
        <authorList>
            <person name="Reid A.J."/>
            <person name="Vermont S.J."/>
            <person name="Cotton J.A."/>
            <person name="Harris D."/>
            <person name="Hill-Cawthorne G.A."/>
            <person name="Konen-Waisman S."/>
            <person name="Latham S.M."/>
            <person name="Mourier T."/>
            <person name="Norton R."/>
            <person name="Quail M.A."/>
            <person name="Sanders M."/>
            <person name="Shanmugam D."/>
            <person name="Sohal A."/>
            <person name="Wasmuth J.D."/>
            <person name="Brunk B."/>
            <person name="Grigg M.E."/>
            <person name="Howard J.C."/>
            <person name="Parkinson J."/>
            <person name="Roos D.S."/>
            <person name="Trees A.J."/>
            <person name="Berriman M."/>
            <person name="Pain A."/>
            <person name="Wastling J.M."/>
        </authorList>
    </citation>
    <scope>NUCLEOTIDE SEQUENCE [LARGE SCALE GENOMIC DNA]</scope>
    <source>
        <strain evidence="4">Liverpool</strain>
    </source>
</reference>
<dbReference type="EMBL" id="LN714483">
    <property type="protein sequence ID" value="CEL67689.1"/>
    <property type="molecule type" value="Genomic_DNA"/>
</dbReference>
<feature type="compositionally biased region" description="Basic and acidic residues" evidence="1">
    <location>
        <begin position="285"/>
        <end position="301"/>
    </location>
</feature>
<sequence length="406" mass="44276">MAYAEESSSVLQRQVSDRIPLWQVPFATAGALIDCLTCPRPVTGVNTEQQVRFRDVPPPYPDVKSGMNRAFFTNIPLQEEALHRGIIYVPSEQTYTQTYAPPVRPSYQPVTVRTLGCHGTAVQTYATHPLQYAPEASNVRYQVQPMTYAVTHQGLGNHPPASSFSTPFQMLPPAGVSPIACRPMATHSVQTWEYVTTDTSLADTNPTIYPLTQCKAVQVGSMQEQEGLVEAECTGCNGENDCDLPLRLESNGHTGSADDEEHKAAEERSGSTVEERSAVIQTDTVTEKPDPVQREEIKGSTDENSGEAPKESSQEDGSIAEKELSGKAAPRVASTLSEGISTVHSSVNDTLQKTTTVEPGREWPVGFVPPQDPCDYKELRFGNNVYLMGGTFYLSDTGAYLLGLRN</sequence>
<dbReference type="EMBL" id="FR823390">
    <property type="protein sequence ID" value="CBZ53699.1"/>
    <property type="molecule type" value="Genomic_DNA"/>
</dbReference>
<evidence type="ECO:0000313" key="4">
    <source>
        <dbReference type="Proteomes" id="UP000007494"/>
    </source>
</evidence>
<reference evidence="3" key="4">
    <citation type="journal article" date="2015" name="PLoS ONE">
        <title>Comprehensive Evaluation of Toxoplasma gondii VEG and Neospora caninum LIV Genomes with Tachyzoite Stage Transcriptome and Proteome Defines Novel Transcript Features.</title>
        <authorList>
            <person name="Ramaprasad A."/>
            <person name="Mourier T."/>
            <person name="Naeem R."/>
            <person name="Malas T.B."/>
            <person name="Moussa E."/>
            <person name="Panigrahi A."/>
            <person name="Vermont S.J."/>
            <person name="Otto T.D."/>
            <person name="Wastling J."/>
            <person name="Pain A."/>
        </authorList>
    </citation>
    <scope>NUCLEOTIDE SEQUENCE</scope>
    <source>
        <strain evidence="3">Liverpool</strain>
    </source>
</reference>
<dbReference type="eggNOG" id="ENOG502R061">
    <property type="taxonomic scope" value="Eukaryota"/>
</dbReference>
<keyword evidence="4" id="KW-1185">Reference proteome</keyword>
<reference evidence="2" key="1">
    <citation type="submission" date="2011-02" db="EMBL/GenBank/DDBJ databases">
        <authorList>
            <person name="Aslett M."/>
        </authorList>
    </citation>
    <scope>NUCLEOTIDE SEQUENCE</scope>
    <source>
        <strain evidence="2">Liverpool</strain>
    </source>
</reference>
<feature type="compositionally biased region" description="Basic and acidic residues" evidence="1">
    <location>
        <begin position="308"/>
        <end position="325"/>
    </location>
</feature>
<proteinExistence type="predicted"/>
<evidence type="ECO:0000313" key="2">
    <source>
        <dbReference type="EMBL" id="CBZ53699.1"/>
    </source>
</evidence>
<dbReference type="AlphaFoldDB" id="F0VIY8"/>
<organism evidence="2 4">
    <name type="scientific">Neospora caninum (strain Liverpool)</name>
    <dbReference type="NCBI Taxonomy" id="572307"/>
    <lineage>
        <taxon>Eukaryota</taxon>
        <taxon>Sar</taxon>
        <taxon>Alveolata</taxon>
        <taxon>Apicomplexa</taxon>
        <taxon>Conoidasida</taxon>
        <taxon>Coccidia</taxon>
        <taxon>Eucoccidiorida</taxon>
        <taxon>Eimeriorina</taxon>
        <taxon>Sarcocystidae</taxon>
        <taxon>Neospora</taxon>
    </lineage>
</organism>
<feature type="compositionally biased region" description="Basic and acidic residues" evidence="1">
    <location>
        <begin position="260"/>
        <end position="277"/>
    </location>
</feature>
<reference evidence="2" key="2">
    <citation type="submission" date="2011-03" db="EMBL/GenBank/DDBJ databases">
        <title>Comparative genomics and transcriptomics of Neospora caninum and Toxoplasma gondii.</title>
        <authorList>
            <person name="Reid A.J."/>
            <person name="Sohal A."/>
            <person name="Harris D."/>
            <person name="Quail M."/>
            <person name="Sanders M."/>
            <person name="Berriman M."/>
            <person name="Wastling J.M."/>
            <person name="Pain A."/>
        </authorList>
    </citation>
    <scope>NUCLEOTIDE SEQUENCE</scope>
    <source>
        <strain evidence="2">Liverpool</strain>
    </source>
</reference>